<feature type="coiled-coil region" evidence="3">
    <location>
        <begin position="423"/>
        <end position="616"/>
    </location>
</feature>
<reference evidence="6 7" key="1">
    <citation type="submission" date="2020-08" db="EMBL/GenBank/DDBJ databases">
        <title>Aphidius gifuensis genome sequencing and assembly.</title>
        <authorList>
            <person name="Du Z."/>
        </authorList>
    </citation>
    <scope>NUCLEOTIDE SEQUENCE [LARGE SCALE GENOMIC DNA]</scope>
    <source>
        <strain evidence="6">YNYX2018</strain>
        <tissue evidence="6">Adults</tissue>
    </source>
</reference>
<dbReference type="InterPro" id="IPR042791">
    <property type="entry name" value="CDK5RAP2"/>
</dbReference>
<dbReference type="PANTHER" id="PTHR46930">
    <property type="entry name" value="CDK5 REGULATORY SUBUNIT-ASSOCIATED PROTEIN 2"/>
    <property type="match status" value="1"/>
</dbReference>
<dbReference type="EMBL" id="JACMRX010000001">
    <property type="protein sequence ID" value="KAF7997965.1"/>
    <property type="molecule type" value="Genomic_DNA"/>
</dbReference>
<dbReference type="InterPro" id="IPR012943">
    <property type="entry name" value="Cnn_1N"/>
</dbReference>
<feature type="coiled-coil region" evidence="3">
    <location>
        <begin position="1104"/>
        <end position="1167"/>
    </location>
</feature>
<feature type="region of interest" description="Disordered" evidence="4">
    <location>
        <begin position="1"/>
        <end position="37"/>
    </location>
</feature>
<dbReference type="PANTHER" id="PTHR46930:SF1">
    <property type="entry name" value="CDK5 REGULATORY SUBUNIT-ASSOCIATED PROTEIN 2"/>
    <property type="match status" value="1"/>
</dbReference>
<dbReference type="GO" id="GO:0007099">
    <property type="term" value="P:centriole replication"/>
    <property type="evidence" value="ECO:0007669"/>
    <property type="project" value="TreeGrafter"/>
</dbReference>
<gene>
    <name evidence="6" type="ORF">HCN44_009363</name>
</gene>
<organism evidence="6 7">
    <name type="scientific">Aphidius gifuensis</name>
    <name type="common">Parasitoid wasp</name>
    <dbReference type="NCBI Taxonomy" id="684658"/>
    <lineage>
        <taxon>Eukaryota</taxon>
        <taxon>Metazoa</taxon>
        <taxon>Ecdysozoa</taxon>
        <taxon>Arthropoda</taxon>
        <taxon>Hexapoda</taxon>
        <taxon>Insecta</taxon>
        <taxon>Pterygota</taxon>
        <taxon>Neoptera</taxon>
        <taxon>Endopterygota</taxon>
        <taxon>Hymenoptera</taxon>
        <taxon>Apocrita</taxon>
        <taxon>Ichneumonoidea</taxon>
        <taxon>Braconidae</taxon>
        <taxon>Aphidiinae</taxon>
        <taxon>Aphidius</taxon>
    </lineage>
</organism>
<dbReference type="GO" id="GO:0001578">
    <property type="term" value="P:microtubule bundle formation"/>
    <property type="evidence" value="ECO:0007669"/>
    <property type="project" value="TreeGrafter"/>
</dbReference>
<feature type="region of interest" description="Disordered" evidence="4">
    <location>
        <begin position="148"/>
        <end position="167"/>
    </location>
</feature>
<accession>A0A834Y250</accession>
<protein>
    <recommendedName>
        <fullName evidence="5">Centrosomin N-terminal motif 1 domain-containing protein</fullName>
    </recommendedName>
</protein>
<evidence type="ECO:0000313" key="6">
    <source>
        <dbReference type="EMBL" id="KAF7997965.1"/>
    </source>
</evidence>
<sequence>MFFGGYGFHGPSSPTTPTSPTKTGLWGNNPTSPFRTTHMPLQEITMNQTYFPTGTSRSPGKASAGSSALNGGRTMKDYEDQLGALQKENFNLKLRVYFLEEKMNISSADENSVKNNIELKVEVESLKKELLEKQELLSQAAKAFQLHEEQKEASARDQAQYQQSLEQQKQRIQDLEHELEDLKERTINPSLYYETTFGITPESAIENREKLQQLQEFVESLEAEVRQLTSSLNEERTWGQEIENERDELKKRLDNEIRIREKITIARDDDNELLRTKIKELEDIGLKRETLSQQYKNELAEKDRIIKEKISLVEEKYKACEELESVTEKRQKQIEYLRALIKAKDETITELTNKNRLLHTKLESSLTRRLSPPGSPVGLGDTSSSSRSSQRSAFIGNSPNSLPAPFNWDGNQEKIGRISPQITNDADDKIKNLTKELEERNCEIKKQEDLRKQLMIKLCNVEESSSTSEKELKKIKLDYEKALQSIQDLVERQSKSEDKQNRKDRKIVELQQEIMKLRSLEIKRIKSAQLLTTGKTTNNDNLSENNQQRFEDMEIMINELRNEIENIRTEKNELEKQIHIEAEELRHESQEKQKMIDYLEKERDEIKQNLIEKDSEISRLKIDFNFLDNELPQSIVAEEKERLEQELLIMSKEVEEKDKKIDQLSKELDKKTQNLQQLVNTELWSKNKEIAKLHNHMTANQTQSINSQLDILLNELQKIKINVKFIDNNVELNYENDKKDLLNIETMENYIEQLTIKKLQLEKDVEYFKWIKLISKSDDDDNNNEYFDLKNNNNVKYCELLKNHMTDLMKFMKEMIKKSNYSSTNEYKKMILDLLVGSEILSEDFVNALNGITVKQLTMEDICTCKDQQLIDKTCSIVGDDLPGSAQSDSESFSEPDRKVSLARIGLQDVQKKSLHRSRFTKCTKQFSDSEDSIDYIPYHKTFQNDLIDIDASHQIQELKETNGILYNELNELHNELLAKKIDENLINEKLLPIIMKLEKSQDYCQKLQITFDKKINDNTLFIKNNNKQKQQFDKKYINIDNNKDIKDKKTYELITLLNKENDLYKKRITKIDNEYKLSKDTITTLTKELDRLTLSHSQVLVENTKLTNDKLRLDQQIRKSENKYDLIINKMQEKFDKELSDLNQIIDSHRVRIFELENINKELRRQVVICETSDSAPSSSGISSIPADINKQSSSDVLQNYNNYRGSQYWMTMNYQLSNGRSKSSCSPDLGIESDAAVSTTRPLKDTLKITESMTNLLSDEENCNNDNPNSQDLDRESPLHLEGLDEMEALKKENISLKKRLTKTKRALEDTFEHLSASNKNKKNVEKAITKQLSITKSILKKTRTYEEPLDN</sequence>
<dbReference type="GO" id="GO:0090266">
    <property type="term" value="P:regulation of mitotic cell cycle spindle assembly checkpoint"/>
    <property type="evidence" value="ECO:0007669"/>
    <property type="project" value="TreeGrafter"/>
</dbReference>
<comment type="caution">
    <text evidence="6">The sequence shown here is derived from an EMBL/GenBank/DDBJ whole genome shotgun (WGS) entry which is preliminary data.</text>
</comment>
<proteinExistence type="predicted"/>
<dbReference type="Pfam" id="PF07989">
    <property type="entry name" value="Cnn_1N"/>
    <property type="match status" value="1"/>
</dbReference>
<feature type="compositionally biased region" description="Low complexity" evidence="4">
    <location>
        <begin position="383"/>
        <end position="392"/>
    </location>
</feature>
<feature type="compositionally biased region" description="Low complexity" evidence="4">
    <location>
        <begin position="11"/>
        <end position="21"/>
    </location>
</feature>
<feature type="coiled-coil region" evidence="3">
    <location>
        <begin position="709"/>
        <end position="764"/>
    </location>
</feature>
<feature type="coiled-coil region" evidence="3">
    <location>
        <begin position="640"/>
        <end position="681"/>
    </location>
</feature>
<keyword evidence="7" id="KW-1185">Reference proteome</keyword>
<dbReference type="GO" id="GO:0008017">
    <property type="term" value="F:microtubule binding"/>
    <property type="evidence" value="ECO:0007669"/>
    <property type="project" value="TreeGrafter"/>
</dbReference>
<dbReference type="GO" id="GO:0007059">
    <property type="term" value="P:chromosome segregation"/>
    <property type="evidence" value="ECO:0007669"/>
    <property type="project" value="TreeGrafter"/>
</dbReference>
<evidence type="ECO:0000256" key="2">
    <source>
        <dbReference type="ARBA" id="ARBA00022490"/>
    </source>
</evidence>
<evidence type="ECO:0000256" key="3">
    <source>
        <dbReference type="SAM" id="Coils"/>
    </source>
</evidence>
<keyword evidence="3" id="KW-0175">Coiled coil</keyword>
<dbReference type="GO" id="GO:0000242">
    <property type="term" value="C:pericentriolar material"/>
    <property type="evidence" value="ECO:0007669"/>
    <property type="project" value="TreeGrafter"/>
</dbReference>
<evidence type="ECO:0000256" key="4">
    <source>
        <dbReference type="SAM" id="MobiDB-lite"/>
    </source>
</evidence>
<dbReference type="GO" id="GO:0046600">
    <property type="term" value="P:negative regulation of centriole replication"/>
    <property type="evidence" value="ECO:0007669"/>
    <property type="project" value="TreeGrafter"/>
</dbReference>
<name>A0A834Y250_APHGI</name>
<feature type="domain" description="Centrosomin N-terminal motif 1" evidence="5">
    <location>
        <begin position="74"/>
        <end position="144"/>
    </location>
</feature>
<dbReference type="OrthoDB" id="10255000at2759"/>
<evidence type="ECO:0000256" key="1">
    <source>
        <dbReference type="ARBA" id="ARBA00004496"/>
    </source>
</evidence>
<feature type="compositionally biased region" description="Polar residues" evidence="4">
    <location>
        <begin position="50"/>
        <end position="69"/>
    </location>
</feature>
<dbReference type="GO" id="GO:0000132">
    <property type="term" value="P:establishment of mitotic spindle orientation"/>
    <property type="evidence" value="ECO:0007669"/>
    <property type="project" value="TreeGrafter"/>
</dbReference>
<dbReference type="GO" id="GO:0043015">
    <property type="term" value="F:gamma-tubulin binding"/>
    <property type="evidence" value="ECO:0007669"/>
    <property type="project" value="TreeGrafter"/>
</dbReference>
<feature type="compositionally biased region" description="Polar residues" evidence="4">
    <location>
        <begin position="26"/>
        <end position="35"/>
    </location>
</feature>
<evidence type="ECO:0000313" key="7">
    <source>
        <dbReference type="Proteomes" id="UP000639338"/>
    </source>
</evidence>
<comment type="subcellular location">
    <subcellularLocation>
        <location evidence="1">Cytoplasm</location>
    </subcellularLocation>
</comment>
<feature type="region of interest" description="Disordered" evidence="4">
    <location>
        <begin position="363"/>
        <end position="412"/>
    </location>
</feature>
<dbReference type="GO" id="GO:0035371">
    <property type="term" value="C:microtubule plus-end"/>
    <property type="evidence" value="ECO:0007669"/>
    <property type="project" value="TreeGrafter"/>
</dbReference>
<keyword evidence="2" id="KW-0963">Cytoplasm</keyword>
<dbReference type="GO" id="GO:0097431">
    <property type="term" value="C:mitotic spindle pole"/>
    <property type="evidence" value="ECO:0007669"/>
    <property type="project" value="TreeGrafter"/>
</dbReference>
<feature type="region of interest" description="Disordered" evidence="4">
    <location>
        <begin position="50"/>
        <end position="72"/>
    </location>
</feature>
<evidence type="ECO:0000259" key="5">
    <source>
        <dbReference type="Pfam" id="PF07989"/>
    </source>
</evidence>
<dbReference type="GO" id="GO:0005737">
    <property type="term" value="C:cytoplasm"/>
    <property type="evidence" value="ECO:0007669"/>
    <property type="project" value="UniProtKB-SubCell"/>
</dbReference>
<feature type="compositionally biased region" description="Polar residues" evidence="4">
    <location>
        <begin position="157"/>
        <end position="167"/>
    </location>
</feature>
<dbReference type="Proteomes" id="UP000639338">
    <property type="component" value="Unassembled WGS sequence"/>
</dbReference>